<sequence>MRFTVSFDGEEYPFEVDSEMELENLWAFLDVPPPRQQLTFGTIKLAEPKRSLQSYGIHEGATIILRDTGRSSVGGSSAAGGATAAPAVGETHHGLSSDELEDIRRIYDHILNNERVRSQLSGRFPQLVDAAFRGFDTFVPVFRRVWHEFNGMHLQHMVEHARIKENPYDVEAQRKIEEMIRLENIQRNLQEALENNPESFASVTMLYIVMEINGIRAKTFVDSGAQTTIMTPKLAERFGITRLIDERYKGIARGVGVSQIVGRVHSVQIKLGSQFLTCSFTIIE</sequence>
<proteinExistence type="predicted"/>
<keyword evidence="2" id="KW-1185">Reference proteome</keyword>
<evidence type="ECO:0000313" key="2">
    <source>
        <dbReference type="Proteomes" id="UP001145114"/>
    </source>
</evidence>
<name>A0ACC1HSU6_9FUNG</name>
<comment type="caution">
    <text evidence="1">The sequence shown here is derived from an EMBL/GenBank/DDBJ whole genome shotgun (WGS) entry which is preliminary data.</text>
</comment>
<gene>
    <name evidence="1" type="primary">DDI1_1</name>
    <name evidence="1" type="ORF">EV182_002185</name>
</gene>
<accession>A0ACC1HSU6</accession>
<feature type="non-terminal residue" evidence="1">
    <location>
        <position position="284"/>
    </location>
</feature>
<dbReference type="EMBL" id="JAMZIH010000421">
    <property type="protein sequence ID" value="KAJ1679371.1"/>
    <property type="molecule type" value="Genomic_DNA"/>
</dbReference>
<reference evidence="1" key="1">
    <citation type="submission" date="2022-06" db="EMBL/GenBank/DDBJ databases">
        <title>Phylogenomic reconstructions and comparative analyses of Kickxellomycotina fungi.</title>
        <authorList>
            <person name="Reynolds N.K."/>
            <person name="Stajich J.E."/>
            <person name="Barry K."/>
            <person name="Grigoriev I.V."/>
            <person name="Crous P."/>
            <person name="Smith M.E."/>
        </authorList>
    </citation>
    <scope>NUCLEOTIDE SEQUENCE</scope>
    <source>
        <strain evidence="1">RSA 2271</strain>
    </source>
</reference>
<organism evidence="1 2">
    <name type="scientific">Spiromyces aspiralis</name>
    <dbReference type="NCBI Taxonomy" id="68401"/>
    <lineage>
        <taxon>Eukaryota</taxon>
        <taxon>Fungi</taxon>
        <taxon>Fungi incertae sedis</taxon>
        <taxon>Zoopagomycota</taxon>
        <taxon>Kickxellomycotina</taxon>
        <taxon>Kickxellomycetes</taxon>
        <taxon>Kickxellales</taxon>
        <taxon>Kickxellaceae</taxon>
        <taxon>Spiromyces</taxon>
    </lineage>
</organism>
<evidence type="ECO:0000313" key="1">
    <source>
        <dbReference type="EMBL" id="KAJ1679371.1"/>
    </source>
</evidence>
<protein>
    <submittedName>
        <fullName evidence="1">DNA damage-inducible protein 1</fullName>
    </submittedName>
</protein>
<dbReference type="Proteomes" id="UP001145114">
    <property type="component" value="Unassembled WGS sequence"/>
</dbReference>